<dbReference type="PROSITE" id="PS00122">
    <property type="entry name" value="CARBOXYLESTERASE_B_1"/>
    <property type="match status" value="1"/>
</dbReference>
<evidence type="ECO:0000256" key="2">
    <source>
        <dbReference type="ARBA" id="ARBA00022801"/>
    </source>
</evidence>
<dbReference type="InterPro" id="IPR019819">
    <property type="entry name" value="Carboxylesterase_B_CS"/>
</dbReference>
<organism evidence="5 6">
    <name type="scientific">Hirsutella minnesotensis 3608</name>
    <dbReference type="NCBI Taxonomy" id="1043627"/>
    <lineage>
        <taxon>Eukaryota</taxon>
        <taxon>Fungi</taxon>
        <taxon>Dikarya</taxon>
        <taxon>Ascomycota</taxon>
        <taxon>Pezizomycotina</taxon>
        <taxon>Sordariomycetes</taxon>
        <taxon>Hypocreomycetidae</taxon>
        <taxon>Hypocreales</taxon>
        <taxon>Ophiocordycipitaceae</taxon>
        <taxon>Hirsutella</taxon>
    </lineage>
</organism>
<dbReference type="AlphaFoldDB" id="A0A0F7ZM48"/>
<feature type="chain" id="PRO_5007246131" description="Carboxylesterase type B domain-containing protein" evidence="3">
    <location>
        <begin position="19"/>
        <end position="726"/>
    </location>
</feature>
<proteinExistence type="inferred from homology"/>
<evidence type="ECO:0000313" key="6">
    <source>
        <dbReference type="Proteomes" id="UP000054481"/>
    </source>
</evidence>
<dbReference type="SUPFAM" id="SSF53474">
    <property type="entry name" value="alpha/beta-Hydrolases"/>
    <property type="match status" value="1"/>
</dbReference>
<keyword evidence="2" id="KW-0378">Hydrolase</keyword>
<accession>A0A0F7ZM48</accession>
<dbReference type="Proteomes" id="UP000054481">
    <property type="component" value="Unassembled WGS sequence"/>
</dbReference>
<dbReference type="InterPro" id="IPR029058">
    <property type="entry name" value="AB_hydrolase_fold"/>
</dbReference>
<dbReference type="InterPro" id="IPR019826">
    <property type="entry name" value="Carboxylesterase_B_AS"/>
</dbReference>
<name>A0A0F7ZM48_9HYPO</name>
<dbReference type="PANTHER" id="PTHR43142">
    <property type="entry name" value="CARBOXYLIC ESTER HYDROLASE"/>
    <property type="match status" value="1"/>
</dbReference>
<feature type="domain" description="Carboxylesterase type B" evidence="4">
    <location>
        <begin position="179"/>
        <end position="654"/>
    </location>
</feature>
<sequence length="726" mass="78013">MFLRPICGAFVLCYGAVATCPDTDGSPIGTVQVLNYNNLGPQNNGTAAALVHDQLNHQNASSTCATIGEALLPFSQLPKDRVTELQHQLDYLVATGGLKSNDSVWVQDSPCEAQCLAYSYHLKKTSAVSCGWKLPALCTSTVAAATDKDGTSRVESSAKVTIASEGYKFTGYRDKRSFRFLGIPFANPPVKKLRFMAPQNYTGSKAIDATKMPASCMQAESPYGDTGNMSEDCLYLNVFTPIIPATVSHSSPRRPVAVYFYGGAFMVGANSMIDYDGGNFASRNDVVIVTVNYRLGALGFLATDSLVDGSLSIKDQIQALRWVRDRIAAFGGDPDQVTIFGQSAGGQSTVALMSSSSAKGLFHRAIVQSAPVDFPWYPREVYTKIITPAIAGVVGCNGTKTEMDLVSCLQAAPASSYVNSSAAALKNGLSEIASAVSHKFLHTSQIVAAIEPLMPMVDDQGTGVIDDQFDTLLRNGSLPSRVPVMFTTVTDEATLFVNQEFKEPVGSSQSSMNAVLSVVFPSALSEKMIASGAFATDSIDPDSVRNTIGKALTESEWSCAQAYLLDNGGTSNFPSLYEVEIKNGHHQTTIDVTSTCLPNSDYNATCHTADVLLVWGNLNSKTKDVTPYYDDEILHSQLLNDAWGSFFRTGDPNPDVNILKIRGPAYASTVRIFGDEKYRIQNYTKGTHDITLLGMPPSTVANPGLSKQCAVFTDHGYTFQNAKLVV</sequence>
<dbReference type="PANTHER" id="PTHR43142:SF6">
    <property type="entry name" value="PUTATIVE (AFU_ORTHOLOGUE AFUA_7G01710)-RELATED"/>
    <property type="match status" value="1"/>
</dbReference>
<evidence type="ECO:0000256" key="1">
    <source>
        <dbReference type="ARBA" id="ARBA00005964"/>
    </source>
</evidence>
<feature type="signal peptide" evidence="3">
    <location>
        <begin position="1"/>
        <end position="18"/>
    </location>
</feature>
<dbReference type="GO" id="GO:0016787">
    <property type="term" value="F:hydrolase activity"/>
    <property type="evidence" value="ECO:0007669"/>
    <property type="project" value="UniProtKB-KW"/>
</dbReference>
<dbReference type="Pfam" id="PF00135">
    <property type="entry name" value="COesterase"/>
    <property type="match status" value="1"/>
</dbReference>
<dbReference type="PROSITE" id="PS00941">
    <property type="entry name" value="CARBOXYLESTERASE_B_2"/>
    <property type="match status" value="1"/>
</dbReference>
<dbReference type="OrthoDB" id="408631at2759"/>
<keyword evidence="3" id="KW-0732">Signal</keyword>
<comment type="similarity">
    <text evidence="1">Belongs to the type-B carboxylesterase/lipase family.</text>
</comment>
<evidence type="ECO:0000256" key="3">
    <source>
        <dbReference type="SAM" id="SignalP"/>
    </source>
</evidence>
<evidence type="ECO:0000259" key="4">
    <source>
        <dbReference type="Pfam" id="PF00135"/>
    </source>
</evidence>
<dbReference type="InterPro" id="IPR002018">
    <property type="entry name" value="CarbesteraseB"/>
</dbReference>
<gene>
    <name evidence="5" type="ORF">HIM_08928</name>
</gene>
<dbReference type="Gene3D" id="3.40.50.1820">
    <property type="entry name" value="alpha/beta hydrolase"/>
    <property type="match status" value="1"/>
</dbReference>
<dbReference type="ESTHER" id="9hypo-a0a0f7zm48">
    <property type="family name" value="Fungal_carboxylesterase_lipase"/>
</dbReference>
<reference evidence="5 6" key="1">
    <citation type="journal article" date="2014" name="Genome Biol. Evol.">
        <title>Comparative genomics and transcriptomics analyses reveal divergent lifestyle features of nematode endoparasitic fungus Hirsutella minnesotensis.</title>
        <authorList>
            <person name="Lai Y."/>
            <person name="Liu K."/>
            <person name="Zhang X."/>
            <person name="Zhang X."/>
            <person name="Li K."/>
            <person name="Wang N."/>
            <person name="Shu C."/>
            <person name="Wu Y."/>
            <person name="Wang C."/>
            <person name="Bushley K.E."/>
            <person name="Xiang M."/>
            <person name="Liu X."/>
        </authorList>
    </citation>
    <scope>NUCLEOTIDE SEQUENCE [LARGE SCALE GENOMIC DNA]</scope>
    <source>
        <strain evidence="5 6">3608</strain>
    </source>
</reference>
<evidence type="ECO:0000313" key="5">
    <source>
        <dbReference type="EMBL" id="KJZ71690.1"/>
    </source>
</evidence>
<dbReference type="EMBL" id="KQ030565">
    <property type="protein sequence ID" value="KJZ71690.1"/>
    <property type="molecule type" value="Genomic_DNA"/>
</dbReference>
<keyword evidence="6" id="KW-1185">Reference proteome</keyword>
<protein>
    <recommendedName>
        <fullName evidence="4">Carboxylesterase type B domain-containing protein</fullName>
    </recommendedName>
</protein>